<evidence type="ECO:0000256" key="1">
    <source>
        <dbReference type="SAM" id="MobiDB-lite"/>
    </source>
</evidence>
<feature type="region of interest" description="Disordered" evidence="1">
    <location>
        <begin position="74"/>
        <end position="100"/>
    </location>
</feature>
<dbReference type="RefSeq" id="WP_344090472.1">
    <property type="nucleotide sequence ID" value="NZ_BAAAOG010000001.1"/>
</dbReference>
<accession>A0ABN2Q5R7</accession>
<proteinExistence type="predicted"/>
<dbReference type="EMBL" id="BAAAOG010000001">
    <property type="protein sequence ID" value="GAA1944663.1"/>
    <property type="molecule type" value="Genomic_DNA"/>
</dbReference>
<sequence>MEKWHPILEAVEGPTGTWRMIDRTGKQYGTIELRRVMNGTDTRYRVMFRDDVIGWATSLKLACEKVHRAFLRSHGPGGGPMASWGAPTHRAPAGHMPRAE</sequence>
<dbReference type="Proteomes" id="UP001499933">
    <property type="component" value="Unassembled WGS sequence"/>
</dbReference>
<keyword evidence="3" id="KW-1185">Reference proteome</keyword>
<comment type="caution">
    <text evidence="2">The sequence shown here is derived from an EMBL/GenBank/DDBJ whole genome shotgun (WGS) entry which is preliminary data.</text>
</comment>
<protein>
    <recommendedName>
        <fullName evidence="4">NUMOD4 domain-containing protein</fullName>
    </recommendedName>
</protein>
<reference evidence="2 3" key="1">
    <citation type="journal article" date="2019" name="Int. J. Syst. Evol. Microbiol.">
        <title>The Global Catalogue of Microorganisms (GCM) 10K type strain sequencing project: providing services to taxonomists for standard genome sequencing and annotation.</title>
        <authorList>
            <consortium name="The Broad Institute Genomics Platform"/>
            <consortium name="The Broad Institute Genome Sequencing Center for Infectious Disease"/>
            <person name="Wu L."/>
            <person name="Ma J."/>
        </authorList>
    </citation>
    <scope>NUCLEOTIDE SEQUENCE [LARGE SCALE GENOMIC DNA]</scope>
    <source>
        <strain evidence="2 3">JCM 14901</strain>
    </source>
</reference>
<name>A0ABN2Q5R7_9MICO</name>
<gene>
    <name evidence="2" type="ORF">GCM10009776_03160</name>
</gene>
<evidence type="ECO:0008006" key="4">
    <source>
        <dbReference type="Google" id="ProtNLM"/>
    </source>
</evidence>
<evidence type="ECO:0000313" key="3">
    <source>
        <dbReference type="Proteomes" id="UP001499933"/>
    </source>
</evidence>
<organism evidence="2 3">
    <name type="scientific">Microbacterium deminutum</name>
    <dbReference type="NCBI Taxonomy" id="344164"/>
    <lineage>
        <taxon>Bacteria</taxon>
        <taxon>Bacillati</taxon>
        <taxon>Actinomycetota</taxon>
        <taxon>Actinomycetes</taxon>
        <taxon>Micrococcales</taxon>
        <taxon>Microbacteriaceae</taxon>
        <taxon>Microbacterium</taxon>
    </lineage>
</organism>
<evidence type="ECO:0000313" key="2">
    <source>
        <dbReference type="EMBL" id="GAA1944663.1"/>
    </source>
</evidence>